<organism evidence="3 4">
    <name type="scientific">Kibdelosporangium phytohabitans</name>
    <dbReference type="NCBI Taxonomy" id="860235"/>
    <lineage>
        <taxon>Bacteria</taxon>
        <taxon>Bacillati</taxon>
        <taxon>Actinomycetota</taxon>
        <taxon>Actinomycetes</taxon>
        <taxon>Pseudonocardiales</taxon>
        <taxon>Pseudonocardiaceae</taxon>
        <taxon>Kibdelosporangium</taxon>
    </lineage>
</organism>
<dbReference type="Proteomes" id="UP000063699">
    <property type="component" value="Chromosome"/>
</dbReference>
<dbReference type="AlphaFoldDB" id="A0A0N9I154"/>
<dbReference type="EMBL" id="CP012752">
    <property type="protein sequence ID" value="ALG09546.1"/>
    <property type="molecule type" value="Genomic_DNA"/>
</dbReference>
<evidence type="ECO:0000259" key="2">
    <source>
        <dbReference type="PROSITE" id="PS50983"/>
    </source>
</evidence>
<feature type="domain" description="Fe/B12 periplasmic-binding" evidence="2">
    <location>
        <begin position="1"/>
        <end position="99"/>
    </location>
</feature>
<keyword evidence="4" id="KW-1185">Reference proteome</keyword>
<dbReference type="SUPFAM" id="SSF53807">
    <property type="entry name" value="Helical backbone' metal receptor"/>
    <property type="match status" value="1"/>
</dbReference>
<sequence length="103" mass="11148">MLERAGGRNLFAELPGQFTPISPEQIIARNPQAITTDDFTAPPDGQRDPIAHLTRTFPTTDAVNQQRTLAIDAARTGARGSTRPVDGIVEIARFLHPSAFPAQ</sequence>
<dbReference type="InterPro" id="IPR050902">
    <property type="entry name" value="ABC_Transporter_SBP"/>
</dbReference>
<dbReference type="Gene3D" id="3.40.50.1980">
    <property type="entry name" value="Nitrogenase molybdenum iron protein domain"/>
    <property type="match status" value="1"/>
</dbReference>
<evidence type="ECO:0000313" key="3">
    <source>
        <dbReference type="EMBL" id="ALG09546.1"/>
    </source>
</evidence>
<accession>A0A0N9I154</accession>
<gene>
    <name evidence="3" type="ORF">AOZ06_23935</name>
</gene>
<dbReference type="PANTHER" id="PTHR30535">
    <property type="entry name" value="VITAMIN B12-BINDING PROTEIN"/>
    <property type="match status" value="1"/>
</dbReference>
<dbReference type="STRING" id="860235.AOZ06_23935"/>
<evidence type="ECO:0000313" key="4">
    <source>
        <dbReference type="Proteomes" id="UP000063699"/>
    </source>
</evidence>
<reference evidence="3 4" key="1">
    <citation type="submission" date="2015-07" db="EMBL/GenBank/DDBJ databases">
        <title>Genome sequencing of Kibdelosporangium phytohabitans.</title>
        <authorList>
            <person name="Qin S."/>
            <person name="Xing K."/>
        </authorList>
    </citation>
    <scope>NUCLEOTIDE SEQUENCE [LARGE SCALE GENOMIC DNA]</scope>
    <source>
        <strain evidence="3 4">KLBMP1111</strain>
    </source>
</reference>
<dbReference type="KEGG" id="kphy:AOZ06_23935"/>
<proteinExistence type="inferred from homology"/>
<comment type="similarity">
    <text evidence="1">Belongs to the bacterial solute-binding protein 8 family.</text>
</comment>
<dbReference type="PANTHER" id="PTHR30535:SF34">
    <property type="entry name" value="MOLYBDATE-BINDING PROTEIN MOLA"/>
    <property type="match status" value="1"/>
</dbReference>
<dbReference type="PROSITE" id="PS50983">
    <property type="entry name" value="FE_B12_PBP"/>
    <property type="match status" value="1"/>
</dbReference>
<protein>
    <recommendedName>
        <fullName evidence="2">Fe/B12 periplasmic-binding domain-containing protein</fullName>
    </recommendedName>
</protein>
<name>A0A0N9I154_9PSEU</name>
<dbReference type="InterPro" id="IPR002491">
    <property type="entry name" value="ABC_transptr_periplasmic_BD"/>
</dbReference>
<evidence type="ECO:0000256" key="1">
    <source>
        <dbReference type="ARBA" id="ARBA00008814"/>
    </source>
</evidence>